<gene>
    <name evidence="2" type="ORF">V6N11_070410</name>
</gene>
<reference evidence="2 3" key="1">
    <citation type="journal article" date="2024" name="G3 (Bethesda)">
        <title>Genome assembly of Hibiscus sabdariffa L. provides insights into metabolisms of medicinal natural products.</title>
        <authorList>
            <person name="Kim T."/>
        </authorList>
    </citation>
    <scope>NUCLEOTIDE SEQUENCE [LARGE SCALE GENOMIC DNA]</scope>
    <source>
        <strain evidence="2">TK-2024</strain>
        <tissue evidence="2">Old leaves</tissue>
    </source>
</reference>
<feature type="region of interest" description="Disordered" evidence="1">
    <location>
        <begin position="18"/>
        <end position="61"/>
    </location>
</feature>
<evidence type="ECO:0000313" key="3">
    <source>
        <dbReference type="Proteomes" id="UP001396334"/>
    </source>
</evidence>
<name>A0ABR2QF59_9ROSI</name>
<keyword evidence="3" id="KW-1185">Reference proteome</keyword>
<proteinExistence type="predicted"/>
<evidence type="ECO:0000256" key="1">
    <source>
        <dbReference type="SAM" id="MobiDB-lite"/>
    </source>
</evidence>
<feature type="compositionally biased region" description="Basic and acidic residues" evidence="1">
    <location>
        <begin position="18"/>
        <end position="35"/>
    </location>
</feature>
<evidence type="ECO:0000313" key="2">
    <source>
        <dbReference type="EMBL" id="KAK8999234.1"/>
    </source>
</evidence>
<comment type="caution">
    <text evidence="2">The sequence shown here is derived from an EMBL/GenBank/DDBJ whole genome shotgun (WGS) entry which is preliminary data.</text>
</comment>
<dbReference type="EMBL" id="JBBPBN010000040">
    <property type="protein sequence ID" value="KAK8999234.1"/>
    <property type="molecule type" value="Genomic_DNA"/>
</dbReference>
<dbReference type="Proteomes" id="UP001396334">
    <property type="component" value="Unassembled WGS sequence"/>
</dbReference>
<organism evidence="2 3">
    <name type="scientific">Hibiscus sabdariffa</name>
    <name type="common">roselle</name>
    <dbReference type="NCBI Taxonomy" id="183260"/>
    <lineage>
        <taxon>Eukaryota</taxon>
        <taxon>Viridiplantae</taxon>
        <taxon>Streptophyta</taxon>
        <taxon>Embryophyta</taxon>
        <taxon>Tracheophyta</taxon>
        <taxon>Spermatophyta</taxon>
        <taxon>Magnoliopsida</taxon>
        <taxon>eudicotyledons</taxon>
        <taxon>Gunneridae</taxon>
        <taxon>Pentapetalae</taxon>
        <taxon>rosids</taxon>
        <taxon>malvids</taxon>
        <taxon>Malvales</taxon>
        <taxon>Malvaceae</taxon>
        <taxon>Malvoideae</taxon>
        <taxon>Hibiscus</taxon>
    </lineage>
</organism>
<sequence length="112" mass="12587">MVRASELRFKDVSQVKIQEIGKGEGSSDRQTKDSSSEATSANRTEEVNSQSHREEKEEALNAVVLGNSKNNDNSYDLVETNSHLGESEMKGMEGRFHHCETLDLRISHSRLH</sequence>
<protein>
    <submittedName>
        <fullName evidence="2">Uncharacterized protein</fullName>
    </submittedName>
</protein>
<feature type="compositionally biased region" description="Basic and acidic residues" evidence="1">
    <location>
        <begin position="43"/>
        <end position="59"/>
    </location>
</feature>
<accession>A0ABR2QF59</accession>